<keyword evidence="2" id="KW-1185">Reference proteome</keyword>
<protein>
    <submittedName>
        <fullName evidence="1">Uncharacterized protein</fullName>
    </submittedName>
</protein>
<accession>A0A9P7VEW7</accession>
<proteinExistence type="predicted"/>
<dbReference type="RefSeq" id="XP_043033163.1">
    <property type="nucleotide sequence ID" value="XM_043181899.1"/>
</dbReference>
<sequence>MIFLRFFARPHRLITEKPIHDECTADVQSADVKEVPLFGSQSLCFESIPANTVVENKYYRVYNTILSNERFPEDIFTIGSQYTLSSAQTGGIGAINFVLESTTCPFSS</sequence>
<evidence type="ECO:0000313" key="1">
    <source>
        <dbReference type="EMBL" id="KAG7439663.1"/>
    </source>
</evidence>
<dbReference type="AlphaFoldDB" id="A0A9P7VEW7"/>
<evidence type="ECO:0000313" key="2">
    <source>
        <dbReference type="Proteomes" id="UP000812287"/>
    </source>
</evidence>
<gene>
    <name evidence="1" type="ORF">BT62DRAFT_693983</name>
</gene>
<dbReference type="EMBL" id="MU250587">
    <property type="protein sequence ID" value="KAG7439663.1"/>
    <property type="molecule type" value="Genomic_DNA"/>
</dbReference>
<comment type="caution">
    <text evidence="1">The sequence shown here is derived from an EMBL/GenBank/DDBJ whole genome shotgun (WGS) entry which is preliminary data.</text>
</comment>
<reference evidence="1" key="1">
    <citation type="submission" date="2020-11" db="EMBL/GenBank/DDBJ databases">
        <title>Adaptations for nitrogen fixation in a non-lichenized fungal sporocarp promotes dispersal by wood-feeding termites.</title>
        <authorList>
            <consortium name="DOE Joint Genome Institute"/>
            <person name="Koch R.A."/>
            <person name="Yoon G."/>
            <person name="Arayal U."/>
            <person name="Lail K."/>
            <person name="Amirebrahimi M."/>
            <person name="Labutti K."/>
            <person name="Lipzen A."/>
            <person name="Riley R."/>
            <person name="Barry K."/>
            <person name="Henrissat B."/>
            <person name="Grigoriev I.V."/>
            <person name="Herr J.R."/>
            <person name="Aime M.C."/>
        </authorList>
    </citation>
    <scope>NUCLEOTIDE SEQUENCE</scope>
    <source>
        <strain evidence="1">MCA 3950</strain>
    </source>
</reference>
<dbReference type="GeneID" id="66104195"/>
<dbReference type="Proteomes" id="UP000812287">
    <property type="component" value="Unassembled WGS sequence"/>
</dbReference>
<dbReference type="OrthoDB" id="3255221at2759"/>
<name>A0A9P7VEW7_9AGAR</name>
<organism evidence="1 2">
    <name type="scientific">Guyanagaster necrorhizus</name>
    <dbReference type="NCBI Taxonomy" id="856835"/>
    <lineage>
        <taxon>Eukaryota</taxon>
        <taxon>Fungi</taxon>
        <taxon>Dikarya</taxon>
        <taxon>Basidiomycota</taxon>
        <taxon>Agaricomycotina</taxon>
        <taxon>Agaricomycetes</taxon>
        <taxon>Agaricomycetidae</taxon>
        <taxon>Agaricales</taxon>
        <taxon>Marasmiineae</taxon>
        <taxon>Physalacriaceae</taxon>
        <taxon>Guyanagaster</taxon>
    </lineage>
</organism>